<dbReference type="InterPro" id="IPR002048">
    <property type="entry name" value="EF_hand_dom"/>
</dbReference>
<feature type="domain" description="EF-hand" evidence="10">
    <location>
        <begin position="21"/>
        <end position="56"/>
    </location>
</feature>
<dbReference type="PANTHER" id="PTHR23048">
    <property type="entry name" value="MYOSIN LIGHT CHAIN 1, 3"/>
    <property type="match status" value="1"/>
</dbReference>
<evidence type="ECO:0000259" key="10">
    <source>
        <dbReference type="PROSITE" id="PS50222"/>
    </source>
</evidence>
<dbReference type="InterPro" id="IPR050230">
    <property type="entry name" value="CALM/Myosin/TropC-like"/>
</dbReference>
<dbReference type="PROSITE" id="PS50222">
    <property type="entry name" value="EF_HAND_2"/>
    <property type="match status" value="4"/>
</dbReference>
<dbReference type="InterPro" id="IPR001751">
    <property type="entry name" value="S100/CaBP7/8-like_CS"/>
</dbReference>
<keyword evidence="2" id="KW-0677">Repeat</keyword>
<evidence type="ECO:0000256" key="6">
    <source>
        <dbReference type="ARBA" id="ARBA00037153"/>
    </source>
</evidence>
<keyword evidence="5" id="KW-0131">Cell cycle</keyword>
<evidence type="ECO:0000256" key="8">
    <source>
        <dbReference type="ARBA" id="ARBA00041736"/>
    </source>
</evidence>
<dbReference type="CDD" id="cd00051">
    <property type="entry name" value="EFh"/>
    <property type="match status" value="1"/>
</dbReference>
<dbReference type="SUPFAM" id="SSF47473">
    <property type="entry name" value="EF-hand"/>
    <property type="match status" value="1"/>
</dbReference>
<dbReference type="PRINTS" id="PR00450">
    <property type="entry name" value="RECOVERIN"/>
</dbReference>
<feature type="domain" description="EF-hand" evidence="10">
    <location>
        <begin position="94"/>
        <end position="129"/>
    </location>
</feature>
<dbReference type="FunFam" id="1.10.238.10:FF:000001">
    <property type="entry name" value="Calmodulin 1"/>
    <property type="match status" value="1"/>
</dbReference>
<dbReference type="Gene3D" id="1.10.238.10">
    <property type="entry name" value="EF-hand"/>
    <property type="match status" value="2"/>
</dbReference>
<proteinExistence type="predicted"/>
<dbReference type="AlphaFoldDB" id="A0AAW1Q4U8"/>
<feature type="domain" description="EF-hand" evidence="10">
    <location>
        <begin position="130"/>
        <end position="165"/>
    </location>
</feature>
<comment type="function">
    <text evidence="6">This calcium-binding protein is found in the basal body complexes (the functional homolog of the centrosome in animal cell). In mitotic cells it is specifically associated with the poles of the mitotic spindles at the sites of the duplicated basal body complexes.</text>
</comment>
<keyword evidence="4" id="KW-0106">Calcium</keyword>
<comment type="caution">
    <text evidence="11">The sequence shown here is derived from an EMBL/GenBank/DDBJ whole genome shotgun (WGS) entry which is preliminary data.</text>
</comment>
<dbReference type="GO" id="GO:0051301">
    <property type="term" value="P:cell division"/>
    <property type="evidence" value="ECO:0007669"/>
    <property type="project" value="UniProtKB-KW"/>
</dbReference>
<evidence type="ECO:0000313" key="12">
    <source>
        <dbReference type="Proteomes" id="UP001489004"/>
    </source>
</evidence>
<dbReference type="GO" id="GO:0005509">
    <property type="term" value="F:calcium ion binding"/>
    <property type="evidence" value="ECO:0007669"/>
    <property type="project" value="InterPro"/>
</dbReference>
<evidence type="ECO:0000256" key="5">
    <source>
        <dbReference type="ARBA" id="ARBA00023306"/>
    </source>
</evidence>
<keyword evidence="1" id="KW-0132">Cell division</keyword>
<dbReference type="PANTHER" id="PTHR23048:SF59">
    <property type="entry name" value="EF-HAND SUPERFAMILY PROTEIN"/>
    <property type="match status" value="1"/>
</dbReference>
<dbReference type="Pfam" id="PF13499">
    <property type="entry name" value="EF-hand_7"/>
    <property type="match status" value="2"/>
</dbReference>
<gene>
    <name evidence="11" type="ORF">WJX72_006443</name>
</gene>
<keyword evidence="12" id="KW-1185">Reference proteome</keyword>
<accession>A0AAW1Q4U8</accession>
<evidence type="ECO:0000256" key="9">
    <source>
        <dbReference type="SAM" id="MobiDB-lite"/>
    </source>
</evidence>
<dbReference type="Proteomes" id="UP001489004">
    <property type="component" value="Unassembled WGS sequence"/>
</dbReference>
<dbReference type="SMART" id="SM00054">
    <property type="entry name" value="EFh"/>
    <property type="match status" value="4"/>
</dbReference>
<evidence type="ECO:0000256" key="2">
    <source>
        <dbReference type="ARBA" id="ARBA00022737"/>
    </source>
</evidence>
<dbReference type="InterPro" id="IPR011992">
    <property type="entry name" value="EF-hand-dom_pair"/>
</dbReference>
<evidence type="ECO:0000256" key="4">
    <source>
        <dbReference type="ARBA" id="ARBA00022837"/>
    </source>
</evidence>
<dbReference type="PROSITE" id="PS00303">
    <property type="entry name" value="S100_CABP"/>
    <property type="match status" value="1"/>
</dbReference>
<name>A0AAW1Q4U8_9CHLO</name>
<organism evidence="11 12">
    <name type="scientific">[Myrmecia] bisecta</name>
    <dbReference type="NCBI Taxonomy" id="41462"/>
    <lineage>
        <taxon>Eukaryota</taxon>
        <taxon>Viridiplantae</taxon>
        <taxon>Chlorophyta</taxon>
        <taxon>core chlorophytes</taxon>
        <taxon>Trebouxiophyceae</taxon>
        <taxon>Trebouxiales</taxon>
        <taxon>Trebouxiaceae</taxon>
        <taxon>Myrmecia</taxon>
    </lineage>
</organism>
<evidence type="ECO:0000256" key="7">
    <source>
        <dbReference type="ARBA" id="ARBA00039772"/>
    </source>
</evidence>
<protein>
    <recommendedName>
        <fullName evidence="7">Caltractin</fullName>
    </recommendedName>
    <alternativeName>
        <fullName evidence="8">Centrin</fullName>
    </alternativeName>
</protein>
<sequence>MSRADIPDEELKKEWPFLTRQQVEEFKDAFEIFDRRRTGTFTSADLEWVMKTLGQTPSAAELQTIVRELDADGDGIIDFAEFIVVMMQIVGKAEPEKDLKEVFSVFDRNGNGTISADELRAAIKSIGEELSEQDIEDTIHLADKSGNGEIDYDEFAQFILNDNPVRRTAEQVSAAQPESVVETVPTSSFLIPAIPGIRSMAVSALSRLSSAVRRQPAEQTAGARTTADNIESPALPGSLPRTQTGAVDVMPR</sequence>
<evidence type="ECO:0000256" key="1">
    <source>
        <dbReference type="ARBA" id="ARBA00022618"/>
    </source>
</evidence>
<dbReference type="EMBL" id="JALJOR010000005">
    <property type="protein sequence ID" value="KAK9816876.1"/>
    <property type="molecule type" value="Genomic_DNA"/>
</dbReference>
<feature type="region of interest" description="Disordered" evidence="9">
    <location>
        <begin position="212"/>
        <end position="252"/>
    </location>
</feature>
<keyword evidence="3" id="KW-0498">Mitosis</keyword>
<evidence type="ECO:0000313" key="11">
    <source>
        <dbReference type="EMBL" id="KAK9816876.1"/>
    </source>
</evidence>
<reference evidence="11 12" key="1">
    <citation type="journal article" date="2024" name="Nat. Commun.">
        <title>Phylogenomics reveals the evolutionary origins of lichenization in chlorophyte algae.</title>
        <authorList>
            <person name="Puginier C."/>
            <person name="Libourel C."/>
            <person name="Otte J."/>
            <person name="Skaloud P."/>
            <person name="Haon M."/>
            <person name="Grisel S."/>
            <person name="Petersen M."/>
            <person name="Berrin J.G."/>
            <person name="Delaux P.M."/>
            <person name="Dal Grande F."/>
            <person name="Keller J."/>
        </authorList>
    </citation>
    <scope>NUCLEOTIDE SEQUENCE [LARGE SCALE GENOMIC DNA]</scope>
    <source>
        <strain evidence="11 12">SAG 2043</strain>
    </source>
</reference>
<dbReference type="GO" id="GO:0016460">
    <property type="term" value="C:myosin II complex"/>
    <property type="evidence" value="ECO:0007669"/>
    <property type="project" value="TreeGrafter"/>
</dbReference>
<evidence type="ECO:0000256" key="3">
    <source>
        <dbReference type="ARBA" id="ARBA00022776"/>
    </source>
</evidence>
<dbReference type="PROSITE" id="PS00018">
    <property type="entry name" value="EF_HAND_1"/>
    <property type="match status" value="3"/>
</dbReference>
<dbReference type="InterPro" id="IPR018247">
    <property type="entry name" value="EF_Hand_1_Ca_BS"/>
</dbReference>
<feature type="domain" description="EF-hand" evidence="10">
    <location>
        <begin position="57"/>
        <end position="92"/>
    </location>
</feature>